<dbReference type="Pfam" id="PF07501">
    <property type="entry name" value="G5"/>
    <property type="match status" value="1"/>
</dbReference>
<evidence type="ECO:0000256" key="4">
    <source>
        <dbReference type="SAM" id="SignalP"/>
    </source>
</evidence>
<feature type="signal peptide" evidence="4">
    <location>
        <begin position="1"/>
        <end position="19"/>
    </location>
</feature>
<reference evidence="7" key="1">
    <citation type="journal article" date="2019" name="Int. J. Syst. Evol. Microbiol.">
        <title>The Global Catalogue of Microorganisms (GCM) 10K type strain sequencing project: providing services to taxonomists for standard genome sequencing and annotation.</title>
        <authorList>
            <consortium name="The Broad Institute Genomics Platform"/>
            <consortium name="The Broad Institute Genome Sequencing Center for Infectious Disease"/>
            <person name="Wu L."/>
            <person name="Ma J."/>
        </authorList>
    </citation>
    <scope>NUCLEOTIDE SEQUENCE [LARGE SCALE GENOMIC DNA]</scope>
    <source>
        <strain evidence="7">JCM 3146</strain>
    </source>
</reference>
<keyword evidence="2 4" id="KW-0732">Signal</keyword>
<comment type="caution">
    <text evidence="6">The sequence shown here is derived from an EMBL/GenBank/DDBJ whole genome shotgun (WGS) entry which is preliminary data.</text>
</comment>
<protein>
    <recommendedName>
        <fullName evidence="5">G5 domain-containing protein</fullName>
    </recommendedName>
</protein>
<dbReference type="SMART" id="SM01208">
    <property type="entry name" value="G5"/>
    <property type="match status" value="1"/>
</dbReference>
<dbReference type="PROSITE" id="PS51109">
    <property type="entry name" value="G5"/>
    <property type="match status" value="1"/>
</dbReference>
<dbReference type="InterPro" id="IPR011098">
    <property type="entry name" value="G5_dom"/>
</dbReference>
<evidence type="ECO:0000313" key="7">
    <source>
        <dbReference type="Proteomes" id="UP001501822"/>
    </source>
</evidence>
<dbReference type="Pfam" id="PF06737">
    <property type="entry name" value="Transglycosylas"/>
    <property type="match status" value="1"/>
</dbReference>
<evidence type="ECO:0000256" key="3">
    <source>
        <dbReference type="ARBA" id="ARBA00022801"/>
    </source>
</evidence>
<dbReference type="SUPFAM" id="SSF53955">
    <property type="entry name" value="Lysozyme-like"/>
    <property type="match status" value="1"/>
</dbReference>
<dbReference type="RefSeq" id="WP_252801799.1">
    <property type="nucleotide sequence ID" value="NZ_BAAABM010000047.1"/>
</dbReference>
<feature type="domain" description="G5" evidence="5">
    <location>
        <begin position="100"/>
        <end position="179"/>
    </location>
</feature>
<comment type="similarity">
    <text evidence="1">Belongs to the transglycosylase family. Rpf subfamily.</text>
</comment>
<dbReference type="InterPro" id="IPR007137">
    <property type="entry name" value="DUF348"/>
</dbReference>
<sequence>MRRSLLVTGLTILAITASACGGKSGDAKKNTAAVAPRDAAVRPTATPVKVVVLVDRKKRAETMTTAPTVRDVLTQVGIQLGRYDLVTPAADAAPAATIKVLRLLSAPKTTKVVIPPPTIEKKDRKLPAFSRKVTRAGRSGYKMVTTAYVRRHGKKVKAVLDQEVKRKPVSRIIALGPQPGGVGSAARLNWAALAKCESGGNPRAVNPAGYYGLYQFNRQSWATVGGSGLPSAASPAEQTYRAQLLYNRVNGRWQGQWPNCGHYLFS</sequence>
<evidence type="ECO:0000256" key="1">
    <source>
        <dbReference type="ARBA" id="ARBA00010830"/>
    </source>
</evidence>
<evidence type="ECO:0000256" key="2">
    <source>
        <dbReference type="ARBA" id="ARBA00022729"/>
    </source>
</evidence>
<organism evidence="6 7">
    <name type="scientific">Actinoallomurus spadix</name>
    <dbReference type="NCBI Taxonomy" id="79912"/>
    <lineage>
        <taxon>Bacteria</taxon>
        <taxon>Bacillati</taxon>
        <taxon>Actinomycetota</taxon>
        <taxon>Actinomycetes</taxon>
        <taxon>Streptosporangiales</taxon>
        <taxon>Thermomonosporaceae</taxon>
        <taxon>Actinoallomurus</taxon>
    </lineage>
</organism>
<gene>
    <name evidence="6" type="ORF">GCM10010151_50520</name>
</gene>
<dbReference type="EMBL" id="BAAABM010000047">
    <property type="protein sequence ID" value="GAA0354885.1"/>
    <property type="molecule type" value="Genomic_DNA"/>
</dbReference>
<dbReference type="InterPro" id="IPR010618">
    <property type="entry name" value="RPF"/>
</dbReference>
<dbReference type="InterPro" id="IPR023346">
    <property type="entry name" value="Lysozyme-like_dom_sf"/>
</dbReference>
<keyword evidence="7" id="KW-1185">Reference proteome</keyword>
<name>A0ABP3GVU2_9ACTN</name>
<dbReference type="Gene3D" id="2.20.230.10">
    <property type="entry name" value="Resuscitation-promoting factor rpfb"/>
    <property type="match status" value="1"/>
</dbReference>
<feature type="chain" id="PRO_5045793117" description="G5 domain-containing protein" evidence="4">
    <location>
        <begin position="20"/>
        <end position="266"/>
    </location>
</feature>
<evidence type="ECO:0000313" key="6">
    <source>
        <dbReference type="EMBL" id="GAA0354885.1"/>
    </source>
</evidence>
<keyword evidence="3" id="KW-0378">Hydrolase</keyword>
<dbReference type="Gene3D" id="1.10.530.10">
    <property type="match status" value="1"/>
</dbReference>
<proteinExistence type="inferred from homology"/>
<dbReference type="Pfam" id="PF03990">
    <property type="entry name" value="DUF348"/>
    <property type="match status" value="1"/>
</dbReference>
<dbReference type="PROSITE" id="PS51257">
    <property type="entry name" value="PROKAR_LIPOPROTEIN"/>
    <property type="match status" value="1"/>
</dbReference>
<dbReference type="CDD" id="cd13925">
    <property type="entry name" value="RPF"/>
    <property type="match status" value="1"/>
</dbReference>
<dbReference type="Proteomes" id="UP001501822">
    <property type="component" value="Unassembled WGS sequence"/>
</dbReference>
<accession>A0ABP3GVU2</accession>
<evidence type="ECO:0000259" key="5">
    <source>
        <dbReference type="PROSITE" id="PS51109"/>
    </source>
</evidence>